<dbReference type="EMBL" id="JAHRIP010037237">
    <property type="protein sequence ID" value="MEQ2294044.1"/>
    <property type="molecule type" value="Genomic_DNA"/>
</dbReference>
<evidence type="ECO:0000256" key="1">
    <source>
        <dbReference type="SAM" id="Phobius"/>
    </source>
</evidence>
<keyword evidence="1" id="KW-1133">Transmembrane helix</keyword>
<feature type="transmembrane region" description="Helical" evidence="1">
    <location>
        <begin position="54"/>
        <end position="76"/>
    </location>
</feature>
<comment type="caution">
    <text evidence="2">The sequence shown here is derived from an EMBL/GenBank/DDBJ whole genome shotgun (WGS) entry which is preliminary data.</text>
</comment>
<gene>
    <name evidence="2" type="ORF">AMECASPLE_039769</name>
</gene>
<evidence type="ECO:0000313" key="2">
    <source>
        <dbReference type="EMBL" id="MEQ2294044.1"/>
    </source>
</evidence>
<accession>A0ABV0YJM5</accession>
<feature type="non-terminal residue" evidence="2">
    <location>
        <position position="113"/>
    </location>
</feature>
<proteinExistence type="predicted"/>
<name>A0ABV0YJM5_9TELE</name>
<organism evidence="2 3">
    <name type="scientific">Ameca splendens</name>
    <dbReference type="NCBI Taxonomy" id="208324"/>
    <lineage>
        <taxon>Eukaryota</taxon>
        <taxon>Metazoa</taxon>
        <taxon>Chordata</taxon>
        <taxon>Craniata</taxon>
        <taxon>Vertebrata</taxon>
        <taxon>Euteleostomi</taxon>
        <taxon>Actinopterygii</taxon>
        <taxon>Neopterygii</taxon>
        <taxon>Teleostei</taxon>
        <taxon>Neoteleostei</taxon>
        <taxon>Acanthomorphata</taxon>
        <taxon>Ovalentaria</taxon>
        <taxon>Atherinomorphae</taxon>
        <taxon>Cyprinodontiformes</taxon>
        <taxon>Goodeidae</taxon>
        <taxon>Ameca</taxon>
    </lineage>
</organism>
<dbReference type="Proteomes" id="UP001469553">
    <property type="component" value="Unassembled WGS sequence"/>
</dbReference>
<evidence type="ECO:0000313" key="3">
    <source>
        <dbReference type="Proteomes" id="UP001469553"/>
    </source>
</evidence>
<sequence length="113" mass="12790">MSFRNAVTSVITHLQNISNSSVCDDIFGVAPLFTTNLTVRCCTVKRCLSFNWLLVFWLMPVATPVHFALLFCFCITQYTVYSGGGRLLTSTEDIIGRWKEYFEDLNPAITHSL</sequence>
<keyword evidence="3" id="KW-1185">Reference proteome</keyword>
<keyword evidence="1" id="KW-0812">Transmembrane</keyword>
<protein>
    <submittedName>
        <fullName evidence="2">Uncharacterized protein</fullName>
    </submittedName>
</protein>
<reference evidence="2 3" key="1">
    <citation type="submission" date="2021-06" db="EMBL/GenBank/DDBJ databases">
        <authorList>
            <person name="Palmer J.M."/>
        </authorList>
    </citation>
    <scope>NUCLEOTIDE SEQUENCE [LARGE SCALE GENOMIC DNA]</scope>
    <source>
        <strain evidence="2 3">AS_MEX2019</strain>
        <tissue evidence="2">Muscle</tissue>
    </source>
</reference>
<keyword evidence="1" id="KW-0472">Membrane</keyword>